<dbReference type="Gene3D" id="3.40.630.30">
    <property type="match status" value="1"/>
</dbReference>
<dbReference type="RefSeq" id="WP_234251408.1">
    <property type="nucleotide sequence ID" value="NZ_JABFTQ010000015.1"/>
</dbReference>
<dbReference type="Proteomes" id="UP001320154">
    <property type="component" value="Unassembled WGS sequence"/>
</dbReference>
<dbReference type="Pfam" id="PF13673">
    <property type="entry name" value="Acetyltransf_10"/>
    <property type="match status" value="1"/>
</dbReference>
<gene>
    <name evidence="2" type="ORF">HOP60_18915</name>
</gene>
<reference evidence="2 3" key="1">
    <citation type="journal article" date="2021" name="Front. Microbiol.">
        <title>Aerobic Denitrification and Heterotrophic Sulfur Oxidation in the Genus Halomonas Revealed by Six Novel Species Characterizations and Genome-Based Analysis.</title>
        <authorList>
            <person name="Wang L."/>
            <person name="Shao Z."/>
        </authorList>
    </citation>
    <scope>NUCLEOTIDE SEQUENCE [LARGE SCALE GENOMIC DNA]</scope>
    <source>
        <strain evidence="2 3">MCCC 1A05748</strain>
    </source>
</reference>
<evidence type="ECO:0000313" key="3">
    <source>
        <dbReference type="Proteomes" id="UP001320154"/>
    </source>
</evidence>
<keyword evidence="3" id="KW-1185">Reference proteome</keyword>
<comment type="caution">
    <text evidence="2">The sequence shown here is derived from an EMBL/GenBank/DDBJ whole genome shotgun (WGS) entry which is preliminary data.</text>
</comment>
<dbReference type="PROSITE" id="PS51186">
    <property type="entry name" value="GNAT"/>
    <property type="match status" value="1"/>
</dbReference>
<organism evidence="2 3">
    <name type="scientific">Billgrantia desiderata</name>
    <dbReference type="NCBI Taxonomy" id="52021"/>
    <lineage>
        <taxon>Bacteria</taxon>
        <taxon>Pseudomonadati</taxon>
        <taxon>Pseudomonadota</taxon>
        <taxon>Gammaproteobacteria</taxon>
        <taxon>Oceanospirillales</taxon>
        <taxon>Halomonadaceae</taxon>
        <taxon>Billgrantia</taxon>
    </lineage>
</organism>
<accession>A0ABS9B987</accession>
<feature type="domain" description="N-acetyltransferase" evidence="1">
    <location>
        <begin position="8"/>
        <end position="162"/>
    </location>
</feature>
<dbReference type="EMBL" id="JABFTQ010000015">
    <property type="protein sequence ID" value="MCE8048799.1"/>
    <property type="molecule type" value="Genomic_DNA"/>
</dbReference>
<dbReference type="CDD" id="cd04301">
    <property type="entry name" value="NAT_SF"/>
    <property type="match status" value="1"/>
</dbReference>
<protein>
    <submittedName>
        <fullName evidence="2">GNAT family N-acetyltransferase</fullName>
    </submittedName>
</protein>
<dbReference type="InterPro" id="IPR016181">
    <property type="entry name" value="Acyl_CoA_acyltransferase"/>
</dbReference>
<sequence>MKTSPEDTLIRPARVDEACLLSELALRSKGHWGYSPEFLQACRAELSYGEEQLLFERMRFFVLEGAQRIVGFYALVRHSRMEYELEALFVEPAFIGKGFGRLLVEHAKSVASTMGGTKLIIQGDPNAERFYIAMGGVLTGSKESGSIPGRFLPTFSVDLTGDHAA</sequence>
<evidence type="ECO:0000259" key="1">
    <source>
        <dbReference type="PROSITE" id="PS51186"/>
    </source>
</evidence>
<proteinExistence type="predicted"/>
<evidence type="ECO:0000313" key="2">
    <source>
        <dbReference type="EMBL" id="MCE8048799.1"/>
    </source>
</evidence>
<dbReference type="SUPFAM" id="SSF55729">
    <property type="entry name" value="Acyl-CoA N-acyltransferases (Nat)"/>
    <property type="match status" value="1"/>
</dbReference>
<dbReference type="InterPro" id="IPR000182">
    <property type="entry name" value="GNAT_dom"/>
</dbReference>
<name>A0ABS9B987_9GAMM</name>